<accession>A0ABW2ZFG5</accession>
<comment type="caution">
    <text evidence="2">The sequence shown here is derived from an EMBL/GenBank/DDBJ whole genome shotgun (WGS) entry which is preliminary data.</text>
</comment>
<proteinExistence type="predicted"/>
<keyword evidence="1" id="KW-0472">Membrane</keyword>
<name>A0ABW2ZFG5_9SPHI</name>
<feature type="transmembrane region" description="Helical" evidence="1">
    <location>
        <begin position="87"/>
        <end position="107"/>
    </location>
</feature>
<keyword evidence="3" id="KW-1185">Reference proteome</keyword>
<evidence type="ECO:0008006" key="4">
    <source>
        <dbReference type="Google" id="ProtNLM"/>
    </source>
</evidence>
<protein>
    <recommendedName>
        <fullName evidence="4">Zinc-ribbon 15 domain-containing protein</fullName>
    </recommendedName>
</protein>
<evidence type="ECO:0000313" key="2">
    <source>
        <dbReference type="EMBL" id="MFD0764948.1"/>
    </source>
</evidence>
<gene>
    <name evidence="2" type="ORF">ACFQZI_08780</name>
</gene>
<sequence>MVIYGIQSKAVKTEYIADPCPNCNTLNSMQMHIFQKWAHIFWIPFFPVGKTGVSECVHCRQVLALKDMTPSLKLSYGNVKSGASTPIWTFSAIPVIAVIIAFVVIHGKQNAERVTKMIPALQKNDILHMKIAENAYSLSKVTRVHGDSVFFVNNKMQTDGINGLDDLKREEYDTEERFLTVAELKDLNKKDLLLDIDRD</sequence>
<evidence type="ECO:0000256" key="1">
    <source>
        <dbReference type="SAM" id="Phobius"/>
    </source>
</evidence>
<dbReference type="RefSeq" id="WP_377141255.1">
    <property type="nucleotide sequence ID" value="NZ_JBHTIA010000003.1"/>
</dbReference>
<organism evidence="2 3">
    <name type="scientific">Mucilaginibacter lutimaris</name>
    <dbReference type="NCBI Taxonomy" id="931629"/>
    <lineage>
        <taxon>Bacteria</taxon>
        <taxon>Pseudomonadati</taxon>
        <taxon>Bacteroidota</taxon>
        <taxon>Sphingobacteriia</taxon>
        <taxon>Sphingobacteriales</taxon>
        <taxon>Sphingobacteriaceae</taxon>
        <taxon>Mucilaginibacter</taxon>
    </lineage>
</organism>
<dbReference type="Proteomes" id="UP001597073">
    <property type="component" value="Unassembled WGS sequence"/>
</dbReference>
<evidence type="ECO:0000313" key="3">
    <source>
        <dbReference type="Proteomes" id="UP001597073"/>
    </source>
</evidence>
<keyword evidence="1" id="KW-0812">Transmembrane</keyword>
<dbReference type="EMBL" id="JBHTIA010000003">
    <property type="protein sequence ID" value="MFD0764948.1"/>
    <property type="molecule type" value="Genomic_DNA"/>
</dbReference>
<keyword evidence="1" id="KW-1133">Transmembrane helix</keyword>
<reference evidence="3" key="1">
    <citation type="journal article" date="2019" name="Int. J. Syst. Evol. Microbiol.">
        <title>The Global Catalogue of Microorganisms (GCM) 10K type strain sequencing project: providing services to taxonomists for standard genome sequencing and annotation.</title>
        <authorList>
            <consortium name="The Broad Institute Genomics Platform"/>
            <consortium name="The Broad Institute Genome Sequencing Center for Infectious Disease"/>
            <person name="Wu L."/>
            <person name="Ma J."/>
        </authorList>
    </citation>
    <scope>NUCLEOTIDE SEQUENCE [LARGE SCALE GENOMIC DNA]</scope>
    <source>
        <strain evidence="3">CCUG 60742</strain>
    </source>
</reference>